<dbReference type="EMBL" id="CP051685">
    <property type="protein sequence ID" value="QJE02337.1"/>
    <property type="molecule type" value="Genomic_DNA"/>
</dbReference>
<keyword evidence="3" id="KW-1185">Reference proteome</keyword>
<gene>
    <name evidence="2" type="ORF">HH212_21840</name>
</gene>
<dbReference type="AlphaFoldDB" id="A0A7Z2ZVP0"/>
<evidence type="ECO:0008006" key="4">
    <source>
        <dbReference type="Google" id="ProtNLM"/>
    </source>
</evidence>
<dbReference type="InterPro" id="IPR016035">
    <property type="entry name" value="Acyl_Trfase/lysoPLipase"/>
</dbReference>
<evidence type="ECO:0000256" key="1">
    <source>
        <dbReference type="SAM" id="Coils"/>
    </source>
</evidence>
<keyword evidence="1" id="KW-0175">Coiled coil</keyword>
<protein>
    <recommendedName>
        <fullName evidence="4">PNPLA domain-containing protein</fullName>
    </recommendedName>
</protein>
<dbReference type="SUPFAM" id="SSF52151">
    <property type="entry name" value="FabD/lysophospholipase-like"/>
    <property type="match status" value="1"/>
</dbReference>
<dbReference type="RefSeq" id="WP_170204424.1">
    <property type="nucleotide sequence ID" value="NZ_CP051685.1"/>
</dbReference>
<dbReference type="Gene3D" id="3.40.1090.10">
    <property type="entry name" value="Cytosolic phospholipase A2 catalytic domain"/>
    <property type="match status" value="1"/>
</dbReference>
<proteinExistence type="predicted"/>
<dbReference type="KEGG" id="mfy:HH212_21840"/>
<sequence length="603" mass="64918">MPKFTFISSQVLAGGVLPVLLREFDNLGAARAGFDAHREAGTETAPDAPVLTAISGNSGGAISALLGCYGFVTGGAAQAQQGLDDFWHKNAAIGWSEWGLNRFWRALGDSAGLAGWDIKSSPYEFPLACATWFNRTAWPLIASGLGPANPWMRPDYFSLPRLLAPCVDWPLVAALGEFAGIPLEIERWVRSHLEAALFAPDTPCRQRYAADRRAIEERIGARLGALERLRARMDALGIGEGTLLHAAVQRWRAPPPAFHEGQGIDADSLAPPAALAAAVQSVTRHIPHLLLGAVELHEGDFMAFSSERAPDDGGITLGAVLASAAVPWLFQAQAVAGTDQDTLAPRGLMLWDGQLSQNPPIRNFLAGLLDDARKPDEIWVVQLNPYQARTEPGPLPRSARQLVMSGGEIWDLRNALSGNLSLNQEIGFVDAVNRRIEKEQREKRELRRELRDALRRERERRGLDGAGWTGRPPAALAGTVRTAARATAATTAPQTCAGAAATSRCGSTASSWIPTAWRRRPGCSWARPPSSTAIRICNACWATTGAARRGATWPCGASSSRCAARWTARWRMPAPAPLQARVRARTTRLPAPPAGRWAGAGGW</sequence>
<accession>A0A7Z2ZVP0</accession>
<evidence type="ECO:0000313" key="3">
    <source>
        <dbReference type="Proteomes" id="UP000502415"/>
    </source>
</evidence>
<dbReference type="Proteomes" id="UP000502415">
    <property type="component" value="Chromosome"/>
</dbReference>
<feature type="coiled-coil region" evidence="1">
    <location>
        <begin position="429"/>
        <end position="460"/>
    </location>
</feature>
<name>A0A7Z2ZVP0_9BURK</name>
<reference evidence="2 3" key="1">
    <citation type="submission" date="2020-04" db="EMBL/GenBank/DDBJ databases">
        <title>Genome sequencing of novel species.</title>
        <authorList>
            <person name="Heo J."/>
            <person name="Kim S.-J."/>
            <person name="Kim J.-S."/>
            <person name="Hong S.-B."/>
            <person name="Kwon S.-W."/>
        </authorList>
    </citation>
    <scope>NUCLEOTIDE SEQUENCE [LARGE SCALE GENOMIC DNA]</scope>
    <source>
        <strain evidence="2 3">GN2-R2</strain>
    </source>
</reference>
<organism evidence="2 3">
    <name type="scientific">Massilia forsythiae</name>
    <dbReference type="NCBI Taxonomy" id="2728020"/>
    <lineage>
        <taxon>Bacteria</taxon>
        <taxon>Pseudomonadati</taxon>
        <taxon>Pseudomonadota</taxon>
        <taxon>Betaproteobacteria</taxon>
        <taxon>Burkholderiales</taxon>
        <taxon>Oxalobacteraceae</taxon>
        <taxon>Telluria group</taxon>
        <taxon>Massilia</taxon>
    </lineage>
</organism>
<evidence type="ECO:0000313" key="2">
    <source>
        <dbReference type="EMBL" id="QJE02337.1"/>
    </source>
</evidence>